<dbReference type="Proteomes" id="UP000018538">
    <property type="component" value="Unassembled WGS sequence"/>
</dbReference>
<keyword evidence="4" id="KW-1185">Reference proteome</keyword>
<feature type="compositionally biased region" description="Low complexity" evidence="1">
    <location>
        <begin position="271"/>
        <end position="282"/>
    </location>
</feature>
<feature type="transmembrane region" description="Helical" evidence="2">
    <location>
        <begin position="342"/>
        <end position="363"/>
    </location>
</feature>
<keyword evidence="2" id="KW-0472">Membrane</keyword>
<dbReference type="EMBL" id="KI635767">
    <property type="protein sequence ID" value="ETB59045.1"/>
    <property type="molecule type" value="Genomic_DNA"/>
</dbReference>
<organism evidence="3 4">
    <name type="scientific">Plasmodium yoelii 17X</name>
    <dbReference type="NCBI Taxonomy" id="1323249"/>
    <lineage>
        <taxon>Eukaryota</taxon>
        <taxon>Sar</taxon>
        <taxon>Alveolata</taxon>
        <taxon>Apicomplexa</taxon>
        <taxon>Aconoidasida</taxon>
        <taxon>Haemosporida</taxon>
        <taxon>Plasmodiidae</taxon>
        <taxon>Plasmodium</taxon>
        <taxon>Plasmodium (Vinckeia)</taxon>
    </lineage>
</organism>
<dbReference type="NCBIfam" id="TIGR01590">
    <property type="entry name" value="yir-bir-cir_Pla"/>
    <property type="match status" value="1"/>
</dbReference>
<evidence type="ECO:0000313" key="3">
    <source>
        <dbReference type="EMBL" id="ETB59045.1"/>
    </source>
</evidence>
<sequence>MGQNQTDNTEYFIKKRNYLCNKFDTLWSLFPDELDSSGKYNFKVAKYKSFLHNKSEYTDIDKINGFFLWLLKEVFGNSNNLSGNANENMIIITYIFSWLSYKLNQKTTNGITKLNDFYSNYIENVQEYNGSIEKNTKYKNYKEIIDGNKNFMDIDIKVMSKFYEVFKNLCKMYNELKKVNTNSNEYLEYVNNFASNYKALVNENFNDANDNSFRQVLSIALNDYNYIKDTLGVEYVKKQFPELTKEKTPTQVSTSNPKETRDDSSNKMPVSSSQTEESISQTKVSDSQTGVSDSEIDVSDSETTLFSSLTINKLIPIPLILVATLILLVSDSETTLFSSLTINKLIPIPLILVATLILLGIAYKVNNKSIKKYIQH</sequence>
<evidence type="ECO:0000313" key="4">
    <source>
        <dbReference type="Proteomes" id="UP000018538"/>
    </source>
</evidence>
<feature type="region of interest" description="Disordered" evidence="1">
    <location>
        <begin position="246"/>
        <end position="295"/>
    </location>
</feature>
<evidence type="ECO:0000256" key="1">
    <source>
        <dbReference type="SAM" id="MobiDB-lite"/>
    </source>
</evidence>
<evidence type="ECO:0000256" key="2">
    <source>
        <dbReference type="SAM" id="Phobius"/>
    </source>
</evidence>
<reference evidence="3 4" key="1">
    <citation type="submission" date="2013-11" db="EMBL/GenBank/DDBJ databases">
        <title>The Genome Sequence of Plasmodium yoelii 17X.</title>
        <authorList>
            <consortium name="The Broad Institute Genomics Platform"/>
            <consortium name="The Broad Institute Genome Sequencing Center for Infectious Disease"/>
            <person name="Neafsey D."/>
            <person name="Adams J."/>
            <person name="Walker B."/>
            <person name="Young S.K."/>
            <person name="Zeng Q."/>
            <person name="Gargeya S."/>
            <person name="Fitzgerald M."/>
            <person name="Haas B."/>
            <person name="Abouelleil A."/>
            <person name="Alvarado L."/>
            <person name="Chapman S.B."/>
            <person name="Gainer-Dewar J."/>
            <person name="Goldberg J."/>
            <person name="Griggs A."/>
            <person name="Gujja S."/>
            <person name="Hansen M."/>
            <person name="Howarth C."/>
            <person name="Imamovic A."/>
            <person name="Ireland A."/>
            <person name="Larimer J."/>
            <person name="McCowan C."/>
            <person name="Murphy C."/>
            <person name="Pearson M."/>
            <person name="Poon T.W."/>
            <person name="Priest M."/>
            <person name="Roberts A."/>
            <person name="Saif S."/>
            <person name="Shea T."/>
            <person name="Sykes S."/>
            <person name="Wortman J."/>
            <person name="Nusbaum C."/>
            <person name="Birren B."/>
        </authorList>
    </citation>
    <scope>NUCLEOTIDE SEQUENCE [LARGE SCALE GENOMIC DNA]</scope>
    <source>
        <strain evidence="3 4">17X</strain>
    </source>
</reference>
<gene>
    <name evidence="3" type="ORF">YYC_03337</name>
</gene>
<name>V7PJ63_PLAYE</name>
<protein>
    <submittedName>
        <fullName evidence="3">Uncharacterized protein</fullName>
    </submittedName>
</protein>
<dbReference type="Pfam" id="PF06022">
    <property type="entry name" value="Cir_Bir_Yir"/>
    <property type="match status" value="1"/>
</dbReference>
<dbReference type="AlphaFoldDB" id="V7PJ63"/>
<feature type="transmembrane region" description="Helical" evidence="2">
    <location>
        <begin position="314"/>
        <end position="330"/>
    </location>
</feature>
<proteinExistence type="predicted"/>
<dbReference type="InterPro" id="IPR006477">
    <property type="entry name" value="Yir_bir_cir"/>
</dbReference>
<keyword evidence="2" id="KW-0812">Transmembrane</keyword>
<keyword evidence="2" id="KW-1133">Transmembrane helix</keyword>
<accession>V7PJ63</accession>